<name>A0ABP8XD09_9ACTN</name>
<evidence type="ECO:0000313" key="2">
    <source>
        <dbReference type="EMBL" id="GAA4705573.1"/>
    </source>
</evidence>
<evidence type="ECO:0000259" key="1">
    <source>
        <dbReference type="PROSITE" id="PS51186"/>
    </source>
</evidence>
<keyword evidence="3" id="KW-1185">Reference proteome</keyword>
<proteinExistence type="predicted"/>
<dbReference type="InterPro" id="IPR016181">
    <property type="entry name" value="Acyl_CoA_acyltransferase"/>
</dbReference>
<evidence type="ECO:0000313" key="3">
    <source>
        <dbReference type="Proteomes" id="UP001499974"/>
    </source>
</evidence>
<dbReference type="InterPro" id="IPR000182">
    <property type="entry name" value="GNAT_dom"/>
</dbReference>
<dbReference type="Proteomes" id="UP001499974">
    <property type="component" value="Unassembled WGS sequence"/>
</dbReference>
<protein>
    <recommendedName>
        <fullName evidence="1">N-acetyltransferase domain-containing protein</fullName>
    </recommendedName>
</protein>
<dbReference type="PROSITE" id="PS51186">
    <property type="entry name" value="GNAT"/>
    <property type="match status" value="1"/>
</dbReference>
<reference evidence="3" key="1">
    <citation type="journal article" date="2019" name="Int. J. Syst. Evol. Microbiol.">
        <title>The Global Catalogue of Microorganisms (GCM) 10K type strain sequencing project: providing services to taxonomists for standard genome sequencing and annotation.</title>
        <authorList>
            <consortium name="The Broad Institute Genomics Platform"/>
            <consortium name="The Broad Institute Genome Sequencing Center for Infectious Disease"/>
            <person name="Wu L."/>
            <person name="Ma J."/>
        </authorList>
    </citation>
    <scope>NUCLEOTIDE SEQUENCE [LARGE SCALE GENOMIC DNA]</scope>
    <source>
        <strain evidence="3">JCM 18531</strain>
    </source>
</reference>
<dbReference type="SUPFAM" id="SSF55729">
    <property type="entry name" value="Acyl-CoA N-acyltransferases (Nat)"/>
    <property type="match status" value="1"/>
</dbReference>
<dbReference type="Gene3D" id="3.40.630.30">
    <property type="match status" value="1"/>
</dbReference>
<sequence>MGSSLGSEVGPWGVPQIEVRPYDVADRDELVDVVFEAAGAGAPSSEVWGHHASLAEVYLTPYLDLEPDSAFVVTVDGRPAGYLVGCVDESRFPSEEDRTSAAIRKHRLFRMPGPRRFFVRAALDTAYLRLRRVPTAGELSDPRWPSHLHIDLMPEARGSGAADRLVELWFARLREVGSPGCYLQTSAENHRAVAFFERVGFERYGDNPVVPGMRYAGERMHQQTMVWSA</sequence>
<organism evidence="2 3">
    <name type="scientific">Nocardioides conyzicola</name>
    <dbReference type="NCBI Taxonomy" id="1651781"/>
    <lineage>
        <taxon>Bacteria</taxon>
        <taxon>Bacillati</taxon>
        <taxon>Actinomycetota</taxon>
        <taxon>Actinomycetes</taxon>
        <taxon>Propionibacteriales</taxon>
        <taxon>Nocardioidaceae</taxon>
        <taxon>Nocardioides</taxon>
    </lineage>
</organism>
<accession>A0ABP8XD09</accession>
<feature type="domain" description="N-acetyltransferase" evidence="1">
    <location>
        <begin position="17"/>
        <end position="229"/>
    </location>
</feature>
<comment type="caution">
    <text evidence="2">The sequence shown here is derived from an EMBL/GenBank/DDBJ whole genome shotgun (WGS) entry which is preliminary data.</text>
</comment>
<dbReference type="EMBL" id="BAABKM010000002">
    <property type="protein sequence ID" value="GAA4705573.1"/>
    <property type="molecule type" value="Genomic_DNA"/>
</dbReference>
<dbReference type="Pfam" id="PF00583">
    <property type="entry name" value="Acetyltransf_1"/>
    <property type="match status" value="1"/>
</dbReference>
<gene>
    <name evidence="2" type="ORF">GCM10023349_24240</name>
</gene>